<evidence type="ECO:0000313" key="4">
    <source>
        <dbReference type="Proteomes" id="UP000054805"/>
    </source>
</evidence>
<sequence length="42" mass="4744">MVKGTPTPEMSAMYQREDSKFAAFYSPNYLAGFAKILQNNII</sequence>
<name>A0A0V1DRB7_TRIPS</name>
<gene>
    <name evidence="1" type="ORF">T4A_9933</name>
    <name evidence="2" type="ORF">T4B_5181</name>
</gene>
<proteinExistence type="predicted"/>
<dbReference type="EMBL" id="JYDS01001030">
    <property type="protein sequence ID" value="KRY99829.1"/>
    <property type="molecule type" value="Genomic_DNA"/>
</dbReference>
<dbReference type="Proteomes" id="UP000054632">
    <property type="component" value="Unassembled WGS sequence"/>
</dbReference>
<accession>A0A0V1DRB7</accession>
<evidence type="ECO:0000313" key="1">
    <source>
        <dbReference type="EMBL" id="KRY63864.1"/>
    </source>
</evidence>
<dbReference type="Proteomes" id="UP000054805">
    <property type="component" value="Unassembled WGS sequence"/>
</dbReference>
<dbReference type="EMBL" id="JYDR01000809">
    <property type="protein sequence ID" value="KRY63864.1"/>
    <property type="molecule type" value="Genomic_DNA"/>
</dbReference>
<keyword evidence="4" id="KW-1185">Reference proteome</keyword>
<dbReference type="AlphaFoldDB" id="A0A0V1DRB7"/>
<reference evidence="3 4" key="1">
    <citation type="submission" date="2015-01" db="EMBL/GenBank/DDBJ databases">
        <title>Evolution of Trichinella species and genotypes.</title>
        <authorList>
            <person name="Korhonen P.K."/>
            <person name="Edoardo P."/>
            <person name="Giuseppe L.R."/>
            <person name="Gasser R.B."/>
        </authorList>
    </citation>
    <scope>NUCLEOTIDE SEQUENCE [LARGE SCALE GENOMIC DNA]</scope>
    <source>
        <strain evidence="1">ISS13</strain>
        <strain evidence="2">ISS588</strain>
    </source>
</reference>
<evidence type="ECO:0000313" key="2">
    <source>
        <dbReference type="EMBL" id="KRY99829.1"/>
    </source>
</evidence>
<protein>
    <submittedName>
        <fullName evidence="1">Uncharacterized protein</fullName>
    </submittedName>
</protein>
<evidence type="ECO:0000313" key="3">
    <source>
        <dbReference type="Proteomes" id="UP000054632"/>
    </source>
</evidence>
<organism evidence="1 3">
    <name type="scientific">Trichinella pseudospiralis</name>
    <name type="common">Parasitic roundworm</name>
    <dbReference type="NCBI Taxonomy" id="6337"/>
    <lineage>
        <taxon>Eukaryota</taxon>
        <taxon>Metazoa</taxon>
        <taxon>Ecdysozoa</taxon>
        <taxon>Nematoda</taxon>
        <taxon>Enoplea</taxon>
        <taxon>Dorylaimia</taxon>
        <taxon>Trichinellida</taxon>
        <taxon>Trichinellidae</taxon>
        <taxon>Trichinella</taxon>
    </lineage>
</organism>
<comment type="caution">
    <text evidence="1">The sequence shown here is derived from an EMBL/GenBank/DDBJ whole genome shotgun (WGS) entry which is preliminary data.</text>
</comment>